<proteinExistence type="predicted"/>
<organism evidence="1 2">
    <name type="scientific">Plasmodium ovale wallikeri</name>
    <dbReference type="NCBI Taxonomy" id="864142"/>
    <lineage>
        <taxon>Eukaryota</taxon>
        <taxon>Sar</taxon>
        <taxon>Alveolata</taxon>
        <taxon>Apicomplexa</taxon>
        <taxon>Aconoidasida</taxon>
        <taxon>Haemosporida</taxon>
        <taxon>Plasmodiidae</taxon>
        <taxon>Plasmodium</taxon>
        <taxon>Plasmodium (Plasmodium)</taxon>
    </lineage>
</organism>
<protein>
    <submittedName>
        <fullName evidence="1">Uncharacterized protein</fullName>
    </submittedName>
</protein>
<name>A0A1A8ZMS6_PLAOA</name>
<sequence length="149" mass="16501">MRASSHAAVLLERVDSHAKSHVESHAKSYAKSHETVLTYACDAQWKNQPEHIRHWSSLLRRRGHTAFGVTVDSVEMVSRETSLVIATAAAPPSEFFNFAAFFATCVSTVNLIASVAACVLNDCDCKWGREIIYHEGDENHSTCVAIRAR</sequence>
<evidence type="ECO:0000313" key="1">
    <source>
        <dbReference type="EMBL" id="SBT45193.1"/>
    </source>
</evidence>
<gene>
    <name evidence="1" type="ORF">POVWA2_049440</name>
</gene>
<dbReference type="Proteomes" id="UP000078550">
    <property type="component" value="Unassembled WGS sequence"/>
</dbReference>
<evidence type="ECO:0000313" key="2">
    <source>
        <dbReference type="Proteomes" id="UP000078550"/>
    </source>
</evidence>
<dbReference type="EMBL" id="FLRE01000177">
    <property type="protein sequence ID" value="SBT45193.1"/>
    <property type="molecule type" value="Genomic_DNA"/>
</dbReference>
<accession>A0A1A8ZMS6</accession>
<dbReference type="AlphaFoldDB" id="A0A1A8ZMS6"/>
<reference evidence="2" key="1">
    <citation type="submission" date="2016-05" db="EMBL/GenBank/DDBJ databases">
        <authorList>
            <person name="Naeem Raeece"/>
        </authorList>
    </citation>
    <scope>NUCLEOTIDE SEQUENCE [LARGE SCALE GENOMIC DNA]</scope>
</reference>